<dbReference type="EMBL" id="CAKOGL010000009">
    <property type="protein sequence ID" value="CAH2090564.1"/>
    <property type="molecule type" value="Genomic_DNA"/>
</dbReference>
<feature type="compositionally biased region" description="Basic and acidic residues" evidence="1">
    <location>
        <begin position="361"/>
        <end position="373"/>
    </location>
</feature>
<reference evidence="3" key="1">
    <citation type="submission" date="2022-03" db="EMBL/GenBank/DDBJ databases">
        <authorList>
            <person name="Tunstrom K."/>
        </authorList>
    </citation>
    <scope>NUCLEOTIDE SEQUENCE</scope>
</reference>
<comment type="caution">
    <text evidence="3">The sequence shown here is derived from an EMBL/GenBank/DDBJ whole genome shotgun (WGS) entry which is preliminary data.</text>
</comment>
<evidence type="ECO:0000256" key="2">
    <source>
        <dbReference type="SAM" id="SignalP"/>
    </source>
</evidence>
<keyword evidence="4" id="KW-1185">Reference proteome</keyword>
<protein>
    <submittedName>
        <fullName evidence="3">Uncharacterized protein</fullName>
    </submittedName>
</protein>
<feature type="signal peptide" evidence="2">
    <location>
        <begin position="1"/>
        <end position="18"/>
    </location>
</feature>
<sequence>MKIFWCCFAAALITLTNAAVDVEKTVQHVQSILKSNTLLPRLTREEIIELLNDIRAEDANSKPTTKIKSTTTKTNTAKTANKRLETATTTTTTTAAYKNIQENEINTATQPGKLLSSVATVDNDIAVSASVSTIVESTTKSSGSTLTVVLPYTPRDGSSLQELYTKPPRLQVLKETTTPKSIKRTKTKDERTQKPKNKANTPNNFDIDLPAELQAFLDSHGLNGKPGQDNFLLPLEGFKPLPPPKIVDGTVQLPENILLTYDLISPSDLTSTSNGNGQKFAQTNYLYEPLRPQFPFELDTSSSEHQHSVLPLDLPKPRKPKAVITTVKPNYEPLDYEAVKVIPLNKGPNPIEDEVIVGIDQSKRQTNETDESKTTTTSTTEAANVKNETKNVDSSPPDAIPSDLDTGASIADLEDSFGGAAPAEPGDSVLPPPKKNGFYWMLDWNSFLEVGDGDTKVNIRFEPKLGDPQMFLPVNVP</sequence>
<name>A0AAU9TYJ2_EUPED</name>
<feature type="region of interest" description="Disordered" evidence="1">
    <location>
        <begin position="357"/>
        <end position="410"/>
    </location>
</feature>
<gene>
    <name evidence="3" type="ORF">EEDITHA_LOCUS6506</name>
</gene>
<organism evidence="3 4">
    <name type="scientific">Euphydryas editha</name>
    <name type="common">Edith's checkerspot</name>
    <dbReference type="NCBI Taxonomy" id="104508"/>
    <lineage>
        <taxon>Eukaryota</taxon>
        <taxon>Metazoa</taxon>
        <taxon>Ecdysozoa</taxon>
        <taxon>Arthropoda</taxon>
        <taxon>Hexapoda</taxon>
        <taxon>Insecta</taxon>
        <taxon>Pterygota</taxon>
        <taxon>Neoptera</taxon>
        <taxon>Endopterygota</taxon>
        <taxon>Lepidoptera</taxon>
        <taxon>Glossata</taxon>
        <taxon>Ditrysia</taxon>
        <taxon>Papilionoidea</taxon>
        <taxon>Nymphalidae</taxon>
        <taxon>Nymphalinae</taxon>
        <taxon>Euphydryas</taxon>
    </lineage>
</organism>
<feature type="chain" id="PRO_5043852138" evidence="2">
    <location>
        <begin position="19"/>
        <end position="477"/>
    </location>
</feature>
<keyword evidence="2" id="KW-0732">Signal</keyword>
<evidence type="ECO:0000313" key="3">
    <source>
        <dbReference type="EMBL" id="CAH2090564.1"/>
    </source>
</evidence>
<feature type="region of interest" description="Disordered" evidence="1">
    <location>
        <begin position="174"/>
        <end position="205"/>
    </location>
</feature>
<evidence type="ECO:0000313" key="4">
    <source>
        <dbReference type="Proteomes" id="UP001153954"/>
    </source>
</evidence>
<dbReference type="AlphaFoldDB" id="A0AAU9TYJ2"/>
<proteinExistence type="predicted"/>
<accession>A0AAU9TYJ2</accession>
<dbReference type="Proteomes" id="UP001153954">
    <property type="component" value="Unassembled WGS sequence"/>
</dbReference>
<evidence type="ECO:0000256" key="1">
    <source>
        <dbReference type="SAM" id="MobiDB-lite"/>
    </source>
</evidence>